<dbReference type="SUPFAM" id="SSF141571">
    <property type="entry name" value="Pentapeptide repeat-like"/>
    <property type="match status" value="1"/>
</dbReference>
<protein>
    <submittedName>
        <fullName evidence="2">Pentapeptide repeat-containing protein</fullName>
    </submittedName>
</protein>
<sequence>MINTEKRYLQNPAIRQLLITKQGENKNFDRQDLRDVNLQGAKLADASFTNADLSNANLQDADLSRAKLVQTQLDKTDFTGATLTGAYIEDWGITRGTKFDGVRCEYVFMRLPTKYNPDPFRKPDNNKEVFADGEFGDFIKPIVDTLDLYHNQDVDPRAIAIAFKQLAENHPDAELEIVAIEKRGAGNISLRAATSPGANRSELSSEYSAKYNEIKALNQELKARLAEKDSRIISLQNMLETALQRPSFYAENYHNQGDTMSDNRGDIYAQSGNFGIGHMSGGTIEGGAKVAGVINEAEQRNLAETAAEIQQLLEQLDKSYSTDTTAGKMAITTEAIKQIESNPTLLARIMSALKAGGVAALDSALDHPAASFVIAALQDLHETGKAEH</sequence>
<proteinExistence type="predicted"/>
<dbReference type="EMBL" id="JBHFNR010000022">
    <property type="protein sequence ID" value="MFB2892078.1"/>
    <property type="molecule type" value="Genomic_DNA"/>
</dbReference>
<reference evidence="2 3" key="1">
    <citation type="submission" date="2024-09" db="EMBL/GenBank/DDBJ databases">
        <title>Floridaenema gen nov. (Aerosakkonemataceae, Aerosakkonematales ord. nov., Cyanobacteria) from benthic tropical and subtropical fresh waters, with the description of four new species.</title>
        <authorList>
            <person name="Moretto J.A."/>
            <person name="Berthold D.E."/>
            <person name="Lefler F.W."/>
            <person name="Huang I.-S."/>
            <person name="Laughinghouse H. IV."/>
        </authorList>
    </citation>
    <scope>NUCLEOTIDE SEQUENCE [LARGE SCALE GENOMIC DNA]</scope>
    <source>
        <strain evidence="2 3">BLCC-F50</strain>
    </source>
</reference>
<dbReference type="InterPro" id="IPR001646">
    <property type="entry name" value="5peptide_repeat"/>
</dbReference>
<dbReference type="Proteomes" id="UP001576784">
    <property type="component" value="Unassembled WGS sequence"/>
</dbReference>
<feature type="coiled-coil region" evidence="1">
    <location>
        <begin position="200"/>
        <end position="238"/>
    </location>
</feature>
<keyword evidence="3" id="KW-1185">Reference proteome</keyword>
<dbReference type="InterPro" id="IPR051082">
    <property type="entry name" value="Pentapeptide-BTB/POZ_domain"/>
</dbReference>
<organism evidence="2 3">
    <name type="scientific">Floridaenema flaviceps BLCC-F50</name>
    <dbReference type="NCBI Taxonomy" id="3153642"/>
    <lineage>
        <taxon>Bacteria</taxon>
        <taxon>Bacillati</taxon>
        <taxon>Cyanobacteriota</taxon>
        <taxon>Cyanophyceae</taxon>
        <taxon>Oscillatoriophycideae</taxon>
        <taxon>Aerosakkonematales</taxon>
        <taxon>Aerosakkonemataceae</taxon>
        <taxon>Floridanema</taxon>
        <taxon>Floridanema flaviceps</taxon>
    </lineage>
</organism>
<dbReference type="Pfam" id="PF00805">
    <property type="entry name" value="Pentapeptide"/>
    <property type="match status" value="1"/>
</dbReference>
<dbReference type="Gene3D" id="2.160.20.80">
    <property type="entry name" value="E3 ubiquitin-protein ligase SopA"/>
    <property type="match status" value="1"/>
</dbReference>
<dbReference type="PANTHER" id="PTHR14136">
    <property type="entry name" value="BTB_POZ DOMAIN-CONTAINING PROTEIN KCTD9"/>
    <property type="match status" value="1"/>
</dbReference>
<keyword evidence="1" id="KW-0175">Coiled coil</keyword>
<gene>
    <name evidence="2" type="ORF">ACE1CI_03930</name>
</gene>
<name>A0ABV4XK45_9CYAN</name>
<dbReference type="PANTHER" id="PTHR14136:SF17">
    <property type="entry name" value="BTB_POZ DOMAIN-CONTAINING PROTEIN KCTD9"/>
    <property type="match status" value="1"/>
</dbReference>
<evidence type="ECO:0000313" key="2">
    <source>
        <dbReference type="EMBL" id="MFB2892078.1"/>
    </source>
</evidence>
<evidence type="ECO:0000313" key="3">
    <source>
        <dbReference type="Proteomes" id="UP001576784"/>
    </source>
</evidence>
<comment type="caution">
    <text evidence="2">The sequence shown here is derived from an EMBL/GenBank/DDBJ whole genome shotgun (WGS) entry which is preliminary data.</text>
</comment>
<accession>A0ABV4XK45</accession>
<dbReference type="RefSeq" id="WP_413261755.1">
    <property type="nucleotide sequence ID" value="NZ_JBHFNR010000022.1"/>
</dbReference>
<evidence type="ECO:0000256" key="1">
    <source>
        <dbReference type="SAM" id="Coils"/>
    </source>
</evidence>